<evidence type="ECO:0000313" key="2">
    <source>
        <dbReference type="EMBL" id="KAF7340575.1"/>
    </source>
</evidence>
<dbReference type="Proteomes" id="UP000623467">
    <property type="component" value="Unassembled WGS sequence"/>
</dbReference>
<sequence length="193" mass="20504">MHFSSFNKVVLLSTAFSLQARALPQITKGDFEIMQVNTAANHALAIADDTPTTGPFIPTADNLIVNTTVPQGVNAALGWIDPTVAGVAPFSPVFDGSAYNISVFYTPPSGVETFVFGVDTGPDTTDFCGIISGYWIEGVIDSSVLGTYLGRWIVEYGQSTQPDAPVDPNSGCGPDPFNMTTVEFTRTWEVVAA</sequence>
<feature type="chain" id="PRO_5034224150" evidence="1">
    <location>
        <begin position="23"/>
        <end position="193"/>
    </location>
</feature>
<dbReference type="OrthoDB" id="2864789at2759"/>
<gene>
    <name evidence="2" type="ORF">MSAN_02129000</name>
</gene>
<evidence type="ECO:0000313" key="3">
    <source>
        <dbReference type="Proteomes" id="UP000623467"/>
    </source>
</evidence>
<name>A0A8H6XFN1_9AGAR</name>
<proteinExistence type="predicted"/>
<reference evidence="2" key="1">
    <citation type="submission" date="2020-05" db="EMBL/GenBank/DDBJ databases">
        <title>Mycena genomes resolve the evolution of fungal bioluminescence.</title>
        <authorList>
            <person name="Tsai I.J."/>
        </authorList>
    </citation>
    <scope>NUCLEOTIDE SEQUENCE</scope>
    <source>
        <strain evidence="2">160909Yilan</strain>
    </source>
</reference>
<organism evidence="2 3">
    <name type="scientific">Mycena sanguinolenta</name>
    <dbReference type="NCBI Taxonomy" id="230812"/>
    <lineage>
        <taxon>Eukaryota</taxon>
        <taxon>Fungi</taxon>
        <taxon>Dikarya</taxon>
        <taxon>Basidiomycota</taxon>
        <taxon>Agaricomycotina</taxon>
        <taxon>Agaricomycetes</taxon>
        <taxon>Agaricomycetidae</taxon>
        <taxon>Agaricales</taxon>
        <taxon>Marasmiineae</taxon>
        <taxon>Mycenaceae</taxon>
        <taxon>Mycena</taxon>
    </lineage>
</organism>
<evidence type="ECO:0000256" key="1">
    <source>
        <dbReference type="SAM" id="SignalP"/>
    </source>
</evidence>
<dbReference type="EMBL" id="JACAZH010000030">
    <property type="protein sequence ID" value="KAF7340575.1"/>
    <property type="molecule type" value="Genomic_DNA"/>
</dbReference>
<keyword evidence="3" id="KW-1185">Reference proteome</keyword>
<dbReference type="AlphaFoldDB" id="A0A8H6XFN1"/>
<accession>A0A8H6XFN1</accession>
<comment type="caution">
    <text evidence="2">The sequence shown here is derived from an EMBL/GenBank/DDBJ whole genome shotgun (WGS) entry which is preliminary data.</text>
</comment>
<feature type="signal peptide" evidence="1">
    <location>
        <begin position="1"/>
        <end position="22"/>
    </location>
</feature>
<protein>
    <submittedName>
        <fullName evidence="2">Uncharacterized protein</fullName>
    </submittedName>
</protein>
<keyword evidence="1" id="KW-0732">Signal</keyword>